<dbReference type="Proteomes" id="UP000292927">
    <property type="component" value="Unassembled WGS sequence"/>
</dbReference>
<evidence type="ECO:0000256" key="1">
    <source>
        <dbReference type="SAM" id="MobiDB-lite"/>
    </source>
</evidence>
<dbReference type="EMBL" id="SGXF01000001">
    <property type="protein sequence ID" value="RZT02110.1"/>
    <property type="molecule type" value="Genomic_DNA"/>
</dbReference>
<reference evidence="2 3" key="1">
    <citation type="submission" date="2019-02" db="EMBL/GenBank/DDBJ databases">
        <title>Genomic Encyclopedia of Type Strains, Phase IV (KMG-IV): sequencing the most valuable type-strain genomes for metagenomic binning, comparative biology and taxonomic classification.</title>
        <authorList>
            <person name="Goeker M."/>
        </authorList>
    </citation>
    <scope>NUCLEOTIDE SEQUENCE [LARGE SCALE GENOMIC DNA]</scope>
    <source>
        <strain evidence="2 3">DSM 29486</strain>
    </source>
</reference>
<accession>A0A4Q7PS57</accession>
<name>A0A4Q7PS57_9FIRM</name>
<feature type="compositionally biased region" description="Basic and acidic residues" evidence="1">
    <location>
        <begin position="68"/>
        <end position="81"/>
    </location>
</feature>
<organism evidence="2 3">
    <name type="scientific">Cuneatibacter caecimuris</name>
    <dbReference type="NCBI Taxonomy" id="1796618"/>
    <lineage>
        <taxon>Bacteria</taxon>
        <taxon>Bacillati</taxon>
        <taxon>Bacillota</taxon>
        <taxon>Clostridia</taxon>
        <taxon>Lachnospirales</taxon>
        <taxon>Lachnospiraceae</taxon>
        <taxon>Cuneatibacter</taxon>
    </lineage>
</organism>
<protein>
    <submittedName>
        <fullName evidence="2">Uncharacterized protein</fullName>
    </submittedName>
</protein>
<feature type="compositionally biased region" description="Basic and acidic residues" evidence="1">
    <location>
        <begin position="45"/>
        <end position="58"/>
    </location>
</feature>
<proteinExistence type="predicted"/>
<dbReference type="OrthoDB" id="2097822at2"/>
<comment type="caution">
    <text evidence="2">The sequence shown here is derived from an EMBL/GenBank/DDBJ whole genome shotgun (WGS) entry which is preliminary data.</text>
</comment>
<dbReference type="AlphaFoldDB" id="A0A4Q7PS57"/>
<evidence type="ECO:0000313" key="2">
    <source>
        <dbReference type="EMBL" id="RZT02110.1"/>
    </source>
</evidence>
<feature type="region of interest" description="Disordered" evidence="1">
    <location>
        <begin position="45"/>
        <end position="81"/>
    </location>
</feature>
<evidence type="ECO:0000313" key="3">
    <source>
        <dbReference type="Proteomes" id="UP000292927"/>
    </source>
</evidence>
<gene>
    <name evidence="2" type="ORF">EV209_0215</name>
</gene>
<keyword evidence="3" id="KW-1185">Reference proteome</keyword>
<sequence>MMKIRVSYERPEELEAVRRLLAPMIKSCKVSGNREGRYRKAYIEGRESIRADHTEQRTKPGGAAGNGKEGRDRFGESQKKI</sequence>